<dbReference type="Proteomes" id="UP001519460">
    <property type="component" value="Unassembled WGS sequence"/>
</dbReference>
<sequence>MKGHARDAGKETGVSFHGTYRFPPYIPLNVPDAATESRGHRSKRSFRRTRDLPSDTVKDLGRGLKGESSVFPWNYIRHSGQPDKAAIDPGLSGWGCFFQSQFSFFDFIAPSRASSTPASALLQPG</sequence>
<name>A0ABD0KBP9_9CAEN</name>
<evidence type="ECO:0000256" key="1">
    <source>
        <dbReference type="SAM" id="MobiDB-lite"/>
    </source>
</evidence>
<gene>
    <name evidence="2" type="ORF">BaRGS_00024238</name>
</gene>
<reference evidence="2 3" key="1">
    <citation type="journal article" date="2023" name="Sci. Data">
        <title>Genome assembly of the Korean intertidal mud-creeper Batillaria attramentaria.</title>
        <authorList>
            <person name="Patra A.K."/>
            <person name="Ho P.T."/>
            <person name="Jun S."/>
            <person name="Lee S.J."/>
            <person name="Kim Y."/>
            <person name="Won Y.J."/>
        </authorList>
    </citation>
    <scope>NUCLEOTIDE SEQUENCE [LARGE SCALE GENOMIC DNA]</scope>
    <source>
        <strain evidence="2">Wonlab-2016</strain>
    </source>
</reference>
<organism evidence="2 3">
    <name type="scientific">Batillaria attramentaria</name>
    <dbReference type="NCBI Taxonomy" id="370345"/>
    <lineage>
        <taxon>Eukaryota</taxon>
        <taxon>Metazoa</taxon>
        <taxon>Spiralia</taxon>
        <taxon>Lophotrochozoa</taxon>
        <taxon>Mollusca</taxon>
        <taxon>Gastropoda</taxon>
        <taxon>Caenogastropoda</taxon>
        <taxon>Sorbeoconcha</taxon>
        <taxon>Cerithioidea</taxon>
        <taxon>Batillariidae</taxon>
        <taxon>Batillaria</taxon>
    </lineage>
</organism>
<protein>
    <submittedName>
        <fullName evidence="2">Uncharacterized protein</fullName>
    </submittedName>
</protein>
<accession>A0ABD0KBP9</accession>
<dbReference type="AlphaFoldDB" id="A0ABD0KBP9"/>
<proteinExistence type="predicted"/>
<keyword evidence="3" id="KW-1185">Reference proteome</keyword>
<evidence type="ECO:0000313" key="2">
    <source>
        <dbReference type="EMBL" id="KAK7484482.1"/>
    </source>
</evidence>
<feature type="compositionally biased region" description="Basic and acidic residues" evidence="1">
    <location>
        <begin position="1"/>
        <end position="10"/>
    </location>
</feature>
<comment type="caution">
    <text evidence="2">The sequence shown here is derived from an EMBL/GenBank/DDBJ whole genome shotgun (WGS) entry which is preliminary data.</text>
</comment>
<evidence type="ECO:0000313" key="3">
    <source>
        <dbReference type="Proteomes" id="UP001519460"/>
    </source>
</evidence>
<feature type="compositionally biased region" description="Basic and acidic residues" evidence="1">
    <location>
        <begin position="48"/>
        <end position="63"/>
    </location>
</feature>
<feature type="region of interest" description="Disordered" evidence="1">
    <location>
        <begin position="1"/>
        <end position="63"/>
    </location>
</feature>
<dbReference type="EMBL" id="JACVVK020000209">
    <property type="protein sequence ID" value="KAK7484482.1"/>
    <property type="molecule type" value="Genomic_DNA"/>
</dbReference>